<proteinExistence type="inferred from homology"/>
<comment type="similarity">
    <text evidence="1 2">Belongs to the polypeptide deformylase family.</text>
</comment>
<dbReference type="EMBL" id="JAGXTP010000001">
    <property type="protein sequence ID" value="MBS3848206.1"/>
    <property type="molecule type" value="Genomic_DNA"/>
</dbReference>
<dbReference type="SUPFAM" id="SSF56420">
    <property type="entry name" value="Peptide deformylase"/>
    <property type="match status" value="1"/>
</dbReference>
<dbReference type="InterPro" id="IPR036821">
    <property type="entry name" value="Peptide_deformylase_sf"/>
</dbReference>
<protein>
    <recommendedName>
        <fullName evidence="2">Peptide deformylase-like</fullName>
    </recommendedName>
    <alternativeName>
        <fullName evidence="2">Polypeptide deformylase-like</fullName>
    </alternativeName>
</protein>
<comment type="caution">
    <text evidence="3">The sequence shown here is derived from an EMBL/GenBank/DDBJ whole genome shotgun (WGS) entry which is preliminary data.</text>
</comment>
<comment type="caution">
    <text evidence="2">Lacks conserved residue(s) required for the propagation of feature annotation.</text>
</comment>
<dbReference type="InterPro" id="IPR023635">
    <property type="entry name" value="Peptide_deformylase"/>
</dbReference>
<accession>A0A942EED7</accession>
<feature type="active site" evidence="2">
    <location>
        <position position="134"/>
    </location>
</feature>
<organism evidence="3 4">
    <name type="scientific">Devosia litorisediminis</name>
    <dbReference type="NCBI Taxonomy" id="2829817"/>
    <lineage>
        <taxon>Bacteria</taxon>
        <taxon>Pseudomonadati</taxon>
        <taxon>Pseudomonadota</taxon>
        <taxon>Alphaproteobacteria</taxon>
        <taxon>Hyphomicrobiales</taxon>
        <taxon>Devosiaceae</taxon>
        <taxon>Devosia</taxon>
    </lineage>
</organism>
<dbReference type="Proteomes" id="UP000678281">
    <property type="component" value="Unassembled WGS sequence"/>
</dbReference>
<name>A0A942EED7_9HYPH</name>
<dbReference type="PANTHER" id="PTHR10458">
    <property type="entry name" value="PEPTIDE DEFORMYLASE"/>
    <property type="match status" value="1"/>
</dbReference>
<keyword evidence="4" id="KW-1185">Reference proteome</keyword>
<dbReference type="Pfam" id="PF01327">
    <property type="entry name" value="Pep_deformylase"/>
    <property type="match status" value="1"/>
</dbReference>
<dbReference type="GO" id="GO:0042586">
    <property type="term" value="F:peptide deformylase activity"/>
    <property type="evidence" value="ECO:0007669"/>
    <property type="project" value="InterPro"/>
</dbReference>
<dbReference type="Gene3D" id="3.90.45.10">
    <property type="entry name" value="Peptide deformylase"/>
    <property type="match status" value="1"/>
</dbReference>
<evidence type="ECO:0000313" key="4">
    <source>
        <dbReference type="Proteomes" id="UP000678281"/>
    </source>
</evidence>
<dbReference type="HAMAP" id="MF_00163">
    <property type="entry name" value="Pep_deformylase"/>
    <property type="match status" value="1"/>
</dbReference>
<sequence length="164" mass="17636">MADFTVYPDQVLTQAAAARAVDDGMRAAGVALQAAAASVEAYGLAAVHIGLLEPVVVVSLAGQGAARDYRVMFNPRIVALADEKAFGPEGSVSMPGIEVPIERAEWAEIAFDSAEGHGETMRLEGFAARVAQHEIDQVNGVFFLNRLSRLKRDTAIRKFHKSQR</sequence>
<dbReference type="AlphaFoldDB" id="A0A942EED7"/>
<evidence type="ECO:0000313" key="3">
    <source>
        <dbReference type="EMBL" id="MBS3848206.1"/>
    </source>
</evidence>
<evidence type="ECO:0000256" key="1">
    <source>
        <dbReference type="ARBA" id="ARBA00010759"/>
    </source>
</evidence>
<dbReference type="PRINTS" id="PR01576">
    <property type="entry name" value="PDEFORMYLASE"/>
</dbReference>
<reference evidence="3" key="1">
    <citation type="submission" date="2021-04" db="EMBL/GenBank/DDBJ databases">
        <title>Devosia litorisediminis sp. nov., isolated from a sand dune.</title>
        <authorList>
            <person name="Park S."/>
            <person name="Yoon J.-H."/>
        </authorList>
    </citation>
    <scope>NUCLEOTIDE SEQUENCE</scope>
    <source>
        <strain evidence="3">BSSL-BM10</strain>
    </source>
</reference>
<dbReference type="PANTHER" id="PTHR10458:SF22">
    <property type="entry name" value="PEPTIDE DEFORMYLASE"/>
    <property type="match status" value="1"/>
</dbReference>
<dbReference type="PIRSF" id="PIRSF004749">
    <property type="entry name" value="Pep_def"/>
    <property type="match status" value="1"/>
</dbReference>
<gene>
    <name evidence="3" type="ORF">KD146_05790</name>
</gene>
<evidence type="ECO:0000256" key="2">
    <source>
        <dbReference type="HAMAP-Rule" id="MF_00163"/>
    </source>
</evidence>
<dbReference type="RefSeq" id="WP_212657770.1">
    <property type="nucleotide sequence ID" value="NZ_JAGXTP010000001.1"/>
</dbReference>